<dbReference type="Pfam" id="PF01638">
    <property type="entry name" value="HxlR"/>
    <property type="match status" value="1"/>
</dbReference>
<evidence type="ECO:0000256" key="3">
    <source>
        <dbReference type="ARBA" id="ARBA00023163"/>
    </source>
</evidence>
<evidence type="ECO:0000313" key="5">
    <source>
        <dbReference type="EMBL" id="MBM2614212.1"/>
    </source>
</evidence>
<protein>
    <submittedName>
        <fullName evidence="5">Transcriptional regulator</fullName>
    </submittedName>
</protein>
<evidence type="ECO:0000256" key="2">
    <source>
        <dbReference type="ARBA" id="ARBA00023125"/>
    </source>
</evidence>
<keyword evidence="2" id="KW-0238">DNA-binding</keyword>
<feature type="domain" description="HTH hxlR-type" evidence="4">
    <location>
        <begin position="14"/>
        <end position="110"/>
    </location>
</feature>
<evidence type="ECO:0000256" key="1">
    <source>
        <dbReference type="ARBA" id="ARBA00023015"/>
    </source>
</evidence>
<dbReference type="Pfam" id="PF02036">
    <property type="entry name" value="SCP2"/>
    <property type="match status" value="1"/>
</dbReference>
<dbReference type="SUPFAM" id="SSF46785">
    <property type="entry name" value="Winged helix' DNA-binding domain"/>
    <property type="match status" value="1"/>
</dbReference>
<comment type="caution">
    <text evidence="5">The sequence shown here is derived from an EMBL/GenBank/DDBJ whole genome shotgun (WGS) entry which is preliminary data.</text>
</comment>
<dbReference type="Gene3D" id="3.30.1050.10">
    <property type="entry name" value="SCP2 sterol-binding domain"/>
    <property type="match status" value="1"/>
</dbReference>
<accession>A0ABS2A2Z2</accession>
<evidence type="ECO:0000259" key="4">
    <source>
        <dbReference type="PROSITE" id="PS51118"/>
    </source>
</evidence>
<dbReference type="InterPro" id="IPR036527">
    <property type="entry name" value="SCP2_sterol-bd_dom_sf"/>
</dbReference>
<dbReference type="InterPro" id="IPR036388">
    <property type="entry name" value="WH-like_DNA-bd_sf"/>
</dbReference>
<gene>
    <name evidence="5" type="ORF">JIG36_01410</name>
</gene>
<dbReference type="Gene3D" id="1.10.10.10">
    <property type="entry name" value="Winged helix-like DNA-binding domain superfamily/Winged helix DNA-binding domain"/>
    <property type="match status" value="1"/>
</dbReference>
<keyword evidence="3" id="KW-0804">Transcription</keyword>
<dbReference type="InterPro" id="IPR036390">
    <property type="entry name" value="WH_DNA-bd_sf"/>
</dbReference>
<evidence type="ECO:0000313" key="6">
    <source>
        <dbReference type="Proteomes" id="UP000632138"/>
    </source>
</evidence>
<sequence length="229" mass="24502">MAGTREKRSYEQQCGLAIALDLVGERWTLLIIRELLVRPRRYRELLDALPGIGTNLLAERLRGLEEAGLVTRLDPDRRTAGYALTEQGAALRATVVSLARFGLDVAGRQSIPAHAAARASWSVLAVEAMTLGAHPEGVDETYEFTVDDEVFALVVEGDEVQVRPGAATGPVLSVQTDAATFLEIGTGHLDPIEALLGGRVTTTGPVEAVTRCLRLLGLAPARIMSPRAA</sequence>
<dbReference type="Proteomes" id="UP000632138">
    <property type="component" value="Unassembled WGS sequence"/>
</dbReference>
<dbReference type="InterPro" id="IPR003033">
    <property type="entry name" value="SCP2_sterol-bd_dom"/>
</dbReference>
<proteinExistence type="predicted"/>
<dbReference type="PANTHER" id="PTHR33204">
    <property type="entry name" value="TRANSCRIPTIONAL REGULATOR, MARR FAMILY"/>
    <property type="match status" value="1"/>
</dbReference>
<name>A0ABS2A2Z2_9ACTN</name>
<reference evidence="5 6" key="1">
    <citation type="submission" date="2021-01" db="EMBL/GenBank/DDBJ databases">
        <title>Actinoplanes sp. nov. LDG1-06 isolated from lichen.</title>
        <authorList>
            <person name="Saeng-In P."/>
            <person name="Phongsopitanun W."/>
            <person name="Kanchanasin P."/>
            <person name="Yuki M."/>
            <person name="Kudo T."/>
            <person name="Ohkuma M."/>
            <person name="Tanasupawat S."/>
        </authorList>
    </citation>
    <scope>NUCLEOTIDE SEQUENCE [LARGE SCALE GENOMIC DNA]</scope>
    <source>
        <strain evidence="5 6">LDG1-06</strain>
    </source>
</reference>
<dbReference type="PROSITE" id="PS51118">
    <property type="entry name" value="HTH_HXLR"/>
    <property type="match status" value="1"/>
</dbReference>
<dbReference type="EMBL" id="JAENHP010000001">
    <property type="protein sequence ID" value="MBM2614212.1"/>
    <property type="molecule type" value="Genomic_DNA"/>
</dbReference>
<dbReference type="SUPFAM" id="SSF55718">
    <property type="entry name" value="SCP-like"/>
    <property type="match status" value="1"/>
</dbReference>
<dbReference type="RefSeq" id="WP_203374122.1">
    <property type="nucleotide sequence ID" value="NZ_JAENHP010000001.1"/>
</dbReference>
<organism evidence="5 6">
    <name type="scientific">Paractinoplanes ovalisporus</name>
    <dbReference type="NCBI Taxonomy" id="2810368"/>
    <lineage>
        <taxon>Bacteria</taxon>
        <taxon>Bacillati</taxon>
        <taxon>Actinomycetota</taxon>
        <taxon>Actinomycetes</taxon>
        <taxon>Micromonosporales</taxon>
        <taxon>Micromonosporaceae</taxon>
        <taxon>Paractinoplanes</taxon>
    </lineage>
</organism>
<dbReference type="PANTHER" id="PTHR33204:SF18">
    <property type="entry name" value="TRANSCRIPTIONAL REGULATORY PROTEIN"/>
    <property type="match status" value="1"/>
</dbReference>
<dbReference type="InterPro" id="IPR002577">
    <property type="entry name" value="HTH_HxlR"/>
</dbReference>
<keyword evidence="6" id="KW-1185">Reference proteome</keyword>
<keyword evidence="1" id="KW-0805">Transcription regulation</keyword>